<dbReference type="Proteomes" id="UP001139505">
    <property type="component" value="Unassembled WGS sequence"/>
</dbReference>
<gene>
    <name evidence="2" type="ORF">MmonteBS_33980</name>
    <name evidence="3" type="ORF">NJB18185_10540</name>
</gene>
<keyword evidence="1" id="KW-0732">Signal</keyword>
<comment type="caution">
    <text evidence="3">The sequence shown here is derived from an EMBL/GenBank/DDBJ whole genome shotgun (WGS) entry which is preliminary data.</text>
</comment>
<evidence type="ECO:0000313" key="2">
    <source>
        <dbReference type="EMBL" id="GBG39026.1"/>
    </source>
</evidence>
<reference evidence="3" key="4">
    <citation type="submission" date="2022-04" db="EMBL/GenBank/DDBJ databases">
        <authorList>
            <person name="Komine T."/>
            <person name="Fukano H."/>
            <person name="Wada S."/>
        </authorList>
    </citation>
    <scope>NUCLEOTIDE SEQUENCE</scope>
    <source>
        <strain evidence="3">NJB18185</strain>
    </source>
</reference>
<reference evidence="2" key="1">
    <citation type="journal article" date="2018" name="Genome Announc.">
        <title>Draft Genome Sequence of Mycobacterium montefiorense Isolated from Japanese Black Salamander (Hynobius nigrescens).</title>
        <authorList>
            <person name="Fukano H."/>
            <person name="Yoshida M."/>
            <person name="Shimizu A."/>
            <person name="Iwao H."/>
            <person name="Katayama Y."/>
            <person name="Omatsu T."/>
            <person name="Mizutani T."/>
            <person name="Kurata O."/>
            <person name="Wada S."/>
            <person name="Hoshino Y."/>
        </authorList>
    </citation>
    <scope>NUCLEOTIDE SEQUENCE</scope>
    <source>
        <strain evidence="2">BS</strain>
    </source>
</reference>
<evidence type="ECO:0000256" key="1">
    <source>
        <dbReference type="SAM" id="SignalP"/>
    </source>
</evidence>
<evidence type="ECO:0000313" key="4">
    <source>
        <dbReference type="Proteomes" id="UP000245060"/>
    </source>
</evidence>
<reference evidence="3" key="3">
    <citation type="journal article" date="2022" name="Microbiol. Resour. Announc.">
        <title>Draft Genome Sequences of Eight Mycobacterium montefiorense Strains Isolated from Salamanders in Captivity.</title>
        <authorList>
            <person name="Komine T."/>
            <person name="Ihara H."/>
            <person name="Fukano H."/>
            <person name="Hoshino Y."/>
            <person name="Kurata O."/>
            <person name="Wada S."/>
        </authorList>
    </citation>
    <scope>NUCLEOTIDE SEQUENCE</scope>
    <source>
        <strain evidence="3">NJB18185</strain>
    </source>
</reference>
<protein>
    <submittedName>
        <fullName evidence="3">Uncharacterized protein</fullName>
    </submittedName>
</protein>
<evidence type="ECO:0000313" key="5">
    <source>
        <dbReference type="Proteomes" id="UP001139505"/>
    </source>
</evidence>
<evidence type="ECO:0000313" key="3">
    <source>
        <dbReference type="EMBL" id="GKU71278.1"/>
    </source>
</evidence>
<proteinExistence type="predicted"/>
<dbReference type="EMBL" id="BFCH01000018">
    <property type="protein sequence ID" value="GBG39026.1"/>
    <property type="molecule type" value="Genomic_DNA"/>
</dbReference>
<feature type="signal peptide" evidence="1">
    <location>
        <begin position="1"/>
        <end position="34"/>
    </location>
</feature>
<dbReference type="Proteomes" id="UP000245060">
    <property type="component" value="Unassembled WGS sequence"/>
</dbReference>
<reference evidence="4" key="2">
    <citation type="submission" date="2018-04" db="EMBL/GenBank/DDBJ databases">
        <title>Draft genome sequence of Mycobacterium montefiorense isolated from Japanese black salamander.</title>
        <authorList>
            <person name="Fukano H."/>
            <person name="Yoshida M."/>
            <person name="Shimizu A."/>
            <person name="Iwao H."/>
            <person name="Kurata O."/>
            <person name="Katayama Y."/>
            <person name="Omatsu T."/>
            <person name="Mizutani T."/>
            <person name="Wada S."/>
            <person name="Hoshino Y."/>
        </authorList>
    </citation>
    <scope>NUCLEOTIDE SEQUENCE [LARGE SCALE GENOMIC DNA]</scope>
    <source>
        <strain evidence="4">BS</strain>
    </source>
</reference>
<accession>A0AA37UV73</accession>
<organism evidence="3 5">
    <name type="scientific">Mycobacterium montefiorense</name>
    <dbReference type="NCBI Taxonomy" id="154654"/>
    <lineage>
        <taxon>Bacteria</taxon>
        <taxon>Bacillati</taxon>
        <taxon>Actinomycetota</taxon>
        <taxon>Actinomycetes</taxon>
        <taxon>Mycobacteriales</taxon>
        <taxon>Mycobacteriaceae</taxon>
        <taxon>Mycobacterium</taxon>
        <taxon>Mycobacterium simiae complex</taxon>
    </lineage>
</organism>
<feature type="chain" id="PRO_5041280502" evidence="1">
    <location>
        <begin position="35"/>
        <end position="71"/>
    </location>
</feature>
<keyword evidence="4" id="KW-1185">Reference proteome</keyword>
<dbReference type="AlphaFoldDB" id="A0AA37UV73"/>
<name>A0AA37UV73_9MYCO</name>
<dbReference type="EMBL" id="BQYH01000005">
    <property type="protein sequence ID" value="GKU71278.1"/>
    <property type="molecule type" value="Genomic_DNA"/>
</dbReference>
<dbReference type="RefSeq" id="WP_108923679.1">
    <property type="nucleotide sequence ID" value="NZ_BFCH01000018.1"/>
</dbReference>
<sequence length="71" mass="6695">MKSQTKMTITTFGAAAALAFAVGFGGLGASPAAAAPAPATHAPSSVTPANASAPGSIHQAVLIACISGLNC</sequence>